<protein>
    <submittedName>
        <fullName evidence="1">Class I SAM-dependent methyltransferase</fullName>
    </submittedName>
</protein>
<reference evidence="1" key="1">
    <citation type="journal article" date="2021" name="PeerJ">
        <title>Extensive microbial diversity within the chicken gut microbiome revealed by metagenomics and culture.</title>
        <authorList>
            <person name="Gilroy R."/>
            <person name="Ravi A."/>
            <person name="Getino M."/>
            <person name="Pursley I."/>
            <person name="Horton D.L."/>
            <person name="Alikhan N.F."/>
            <person name="Baker D."/>
            <person name="Gharbi K."/>
            <person name="Hall N."/>
            <person name="Watson M."/>
            <person name="Adriaenssens E.M."/>
            <person name="Foster-Nyarko E."/>
            <person name="Jarju S."/>
            <person name="Secka A."/>
            <person name="Antonio M."/>
            <person name="Oren A."/>
            <person name="Chaudhuri R.R."/>
            <person name="La Ragione R."/>
            <person name="Hildebrand F."/>
            <person name="Pallen M.J."/>
        </authorList>
    </citation>
    <scope>NUCLEOTIDE SEQUENCE</scope>
    <source>
        <strain evidence="1">ChiBcec8-14828</strain>
    </source>
</reference>
<dbReference type="GO" id="GO:0032259">
    <property type="term" value="P:methylation"/>
    <property type="evidence" value="ECO:0007669"/>
    <property type="project" value="UniProtKB-KW"/>
</dbReference>
<organism evidence="1 2">
    <name type="scientific">Candidatus Ruthenibacterium avium</name>
    <dbReference type="NCBI Taxonomy" id="2838751"/>
    <lineage>
        <taxon>Bacteria</taxon>
        <taxon>Bacillati</taxon>
        <taxon>Bacillota</taxon>
        <taxon>Clostridia</taxon>
        <taxon>Eubacteriales</taxon>
        <taxon>Oscillospiraceae</taxon>
        <taxon>Ruthenibacterium</taxon>
    </lineage>
</organism>
<dbReference type="AlphaFoldDB" id="A0A9D2S2D2"/>
<feature type="non-terminal residue" evidence="1">
    <location>
        <position position="64"/>
    </location>
</feature>
<reference evidence="1" key="2">
    <citation type="submission" date="2021-04" db="EMBL/GenBank/DDBJ databases">
        <authorList>
            <person name="Gilroy R."/>
        </authorList>
    </citation>
    <scope>NUCLEOTIDE SEQUENCE</scope>
    <source>
        <strain evidence="1">ChiBcec8-14828</strain>
    </source>
</reference>
<name>A0A9D2S2D2_9FIRM</name>
<keyword evidence="1" id="KW-0808">Transferase</keyword>
<sequence length="64" mass="7576">MKVNDQAYWEERFASKDWDQYGGQDQTRFFMQVLVDYLPDWLKAEWQEKEYTVCDAGCAKGEGA</sequence>
<comment type="caution">
    <text evidence="1">The sequence shown here is derived from an EMBL/GenBank/DDBJ whole genome shotgun (WGS) entry which is preliminary data.</text>
</comment>
<dbReference type="EMBL" id="DWYA01000095">
    <property type="protein sequence ID" value="HJB40791.1"/>
    <property type="molecule type" value="Genomic_DNA"/>
</dbReference>
<accession>A0A9D2S2D2</accession>
<evidence type="ECO:0000313" key="1">
    <source>
        <dbReference type="EMBL" id="HJB40791.1"/>
    </source>
</evidence>
<gene>
    <name evidence="1" type="ORF">H9943_10410</name>
</gene>
<dbReference type="GO" id="GO:0008168">
    <property type="term" value="F:methyltransferase activity"/>
    <property type="evidence" value="ECO:0007669"/>
    <property type="project" value="UniProtKB-KW"/>
</dbReference>
<keyword evidence="1" id="KW-0489">Methyltransferase</keyword>
<evidence type="ECO:0000313" key="2">
    <source>
        <dbReference type="Proteomes" id="UP000824209"/>
    </source>
</evidence>
<dbReference type="Proteomes" id="UP000824209">
    <property type="component" value="Unassembled WGS sequence"/>
</dbReference>
<proteinExistence type="predicted"/>